<dbReference type="InterPro" id="IPR046739">
    <property type="entry name" value="DUF6789"/>
</dbReference>
<accession>A0A831X219</accession>
<keyword evidence="1" id="KW-0812">Transmembrane</keyword>
<evidence type="ECO:0000313" key="2">
    <source>
        <dbReference type="EMBL" id="HEG92291.1"/>
    </source>
</evidence>
<keyword evidence="1" id="KW-0472">Membrane</keyword>
<name>A0A831X219_9BACT</name>
<dbReference type="AlphaFoldDB" id="A0A831X219"/>
<feature type="transmembrane region" description="Helical" evidence="1">
    <location>
        <begin position="71"/>
        <end position="91"/>
    </location>
</feature>
<protein>
    <recommendedName>
        <fullName evidence="3">DUF1440 domain-containing protein</fullName>
    </recommendedName>
</protein>
<reference evidence="2" key="1">
    <citation type="journal article" date="2020" name="mSystems">
        <title>Genome- and Community-Level Interaction Insights into Carbon Utilization and Element Cycling Functions of Hydrothermarchaeota in Hydrothermal Sediment.</title>
        <authorList>
            <person name="Zhou Z."/>
            <person name="Liu Y."/>
            <person name="Xu W."/>
            <person name="Pan J."/>
            <person name="Luo Z.H."/>
            <person name="Li M."/>
        </authorList>
    </citation>
    <scope>NUCLEOTIDE SEQUENCE [LARGE SCALE GENOMIC DNA]</scope>
    <source>
        <strain evidence="2">SpSt-210</strain>
    </source>
</reference>
<gene>
    <name evidence="2" type="ORF">ENP34_12795</name>
</gene>
<feature type="transmembrane region" description="Helical" evidence="1">
    <location>
        <begin position="138"/>
        <end position="155"/>
    </location>
</feature>
<organism evidence="2">
    <name type="scientific">Thermorudis peleae</name>
    <dbReference type="NCBI Taxonomy" id="1382356"/>
    <lineage>
        <taxon>Bacteria</taxon>
        <taxon>Pseudomonadati</taxon>
        <taxon>Thermomicrobiota</taxon>
        <taxon>Thermomicrobia</taxon>
        <taxon>Thermomicrobia incertae sedis</taxon>
        <taxon>Thermorudis</taxon>
    </lineage>
</organism>
<feature type="transmembrane region" description="Helical" evidence="1">
    <location>
        <begin position="100"/>
        <end position="118"/>
    </location>
</feature>
<comment type="caution">
    <text evidence="2">The sequence shown here is derived from an EMBL/GenBank/DDBJ whole genome shotgun (WGS) entry which is preliminary data.</text>
</comment>
<proteinExistence type="predicted"/>
<feature type="transmembrane region" description="Helical" evidence="1">
    <location>
        <begin position="15"/>
        <end position="36"/>
    </location>
</feature>
<sequence length="164" mass="17915">MWIAIDREEQTMRRVIGGALAGLLATAPMTAVIYAGRRAGLLWNPPPRQITGRVLQRIRGRGRMPRPAFQASWLAAHFGYGSAAGVVYSLVRRLLPGRPVLAGLTFGEGVWAASYLGLMPEMRLYPCPQQDTGSRTAVMIAAHAVYGVALAELFTRLTGRRTRP</sequence>
<dbReference type="EMBL" id="DSIY01000297">
    <property type="protein sequence ID" value="HEG92291.1"/>
    <property type="molecule type" value="Genomic_DNA"/>
</dbReference>
<dbReference type="Pfam" id="PF20587">
    <property type="entry name" value="DUF6789"/>
    <property type="match status" value="1"/>
</dbReference>
<keyword evidence="1" id="KW-1133">Transmembrane helix</keyword>
<evidence type="ECO:0000256" key="1">
    <source>
        <dbReference type="SAM" id="Phobius"/>
    </source>
</evidence>
<evidence type="ECO:0008006" key="3">
    <source>
        <dbReference type="Google" id="ProtNLM"/>
    </source>
</evidence>